<proteinExistence type="predicted"/>
<evidence type="ECO:0008006" key="3">
    <source>
        <dbReference type="Google" id="ProtNLM"/>
    </source>
</evidence>
<organism evidence="2">
    <name type="scientific">Dasyclonium flaccidum</name>
    <dbReference type="NCBI Taxonomy" id="2007274"/>
    <lineage>
        <taxon>Eukaryota</taxon>
        <taxon>Rhodophyta</taxon>
        <taxon>Florideophyceae</taxon>
        <taxon>Rhodymeniophycidae</taxon>
        <taxon>Ceramiales</taxon>
        <taxon>Rhodomelaceae</taxon>
        <taxon>Polyzonieae</taxon>
        <taxon>Dasyclonium</taxon>
    </lineage>
</organism>
<reference evidence="2" key="1">
    <citation type="journal article" date="2017" name="J. Phycol.">
        <title>Analysis of chloroplast genomes and a supermatrix inform reclassification of the Rhodomelaceae (Rhodophyta).</title>
        <authorList>
            <person name="Diaz-Tapia P."/>
            <person name="Maggs C.A."/>
            <person name="West J.A."/>
            <person name="Verbruggen H."/>
        </authorList>
    </citation>
    <scope>NUCLEOTIDE SEQUENCE</scope>
    <source>
        <strain evidence="2">PD1087</strain>
    </source>
</reference>
<dbReference type="PANTHER" id="PTHR30188">
    <property type="entry name" value="ABC TRANSPORTER PERMEASE PROTEIN-RELATED"/>
    <property type="match status" value="1"/>
</dbReference>
<sequence>MSIYFKRISLCVKIFICMFDIYMLKNINIFNLLCQANIIGPESIFITIITSFFISLVFSIQIVKEFLYLNAINLVAPILIISFIRELSPVLTSVIIIGKIGSCFTSEIATMIVTEQIDALYILGINPIYYLILPRIISVICILPLLNLFSIITSLISSSFTCFILYNIYPSFFFVSAFIGFSFTDICKSLFKTVVFGLFISLISCTWGMTTQGGSKGVGLSTTSSVVTSLLSVFVLNFILSYFMFNNLESLLKTL</sequence>
<feature type="transmembrane region" description="Helical" evidence="1">
    <location>
        <begin position="190"/>
        <end position="210"/>
    </location>
</feature>
<dbReference type="AlphaFoldDB" id="A0A1Z1ML29"/>
<dbReference type="RefSeq" id="YP_009397376.1">
    <property type="nucleotide sequence ID" value="NC_035287.1"/>
</dbReference>
<feature type="transmembrane region" description="Helical" evidence="1">
    <location>
        <begin position="90"/>
        <end position="114"/>
    </location>
</feature>
<feature type="transmembrane region" description="Helical" evidence="1">
    <location>
        <begin position="44"/>
        <end position="60"/>
    </location>
</feature>
<gene>
    <name evidence="2" type="primary">ycf63</name>
</gene>
<evidence type="ECO:0000256" key="1">
    <source>
        <dbReference type="SAM" id="Phobius"/>
    </source>
</evidence>
<feature type="transmembrane region" description="Helical" evidence="1">
    <location>
        <begin position="7"/>
        <end position="24"/>
    </location>
</feature>
<keyword evidence="1" id="KW-0812">Transmembrane</keyword>
<keyword evidence="1" id="KW-0472">Membrane</keyword>
<keyword evidence="2" id="KW-0150">Chloroplast</keyword>
<feature type="transmembrane region" description="Helical" evidence="1">
    <location>
        <begin position="67"/>
        <end position="84"/>
    </location>
</feature>
<name>A0A1Z1ML29_9FLOR</name>
<dbReference type="GO" id="GO:0005548">
    <property type="term" value="F:phospholipid transporter activity"/>
    <property type="evidence" value="ECO:0007669"/>
    <property type="project" value="TreeGrafter"/>
</dbReference>
<dbReference type="PANTHER" id="PTHR30188:SF4">
    <property type="entry name" value="PROTEIN TRIGALACTOSYLDIACYLGLYCEROL 1, CHLOROPLASTIC"/>
    <property type="match status" value="1"/>
</dbReference>
<dbReference type="GO" id="GO:0043190">
    <property type="term" value="C:ATP-binding cassette (ABC) transporter complex"/>
    <property type="evidence" value="ECO:0007669"/>
    <property type="project" value="InterPro"/>
</dbReference>
<feature type="transmembrane region" description="Helical" evidence="1">
    <location>
        <begin position="163"/>
        <end position="183"/>
    </location>
</feature>
<evidence type="ECO:0000313" key="2">
    <source>
        <dbReference type="EMBL" id="ARW66562.1"/>
    </source>
</evidence>
<accession>A0A1Z1ML29</accession>
<keyword evidence="1" id="KW-1133">Transmembrane helix</keyword>
<dbReference type="GeneID" id="33359729"/>
<feature type="transmembrane region" description="Helical" evidence="1">
    <location>
        <begin position="222"/>
        <end position="245"/>
    </location>
</feature>
<dbReference type="Pfam" id="PF02405">
    <property type="entry name" value="MlaE"/>
    <property type="match status" value="1"/>
</dbReference>
<keyword evidence="2" id="KW-0934">Plastid</keyword>
<geneLocation type="chloroplast" evidence="2"/>
<dbReference type="InterPro" id="IPR030802">
    <property type="entry name" value="Permease_MalE"/>
</dbReference>
<feature type="transmembrane region" description="Helical" evidence="1">
    <location>
        <begin position="135"/>
        <end position="157"/>
    </location>
</feature>
<dbReference type="EMBL" id="MF101443">
    <property type="protein sequence ID" value="ARW66562.1"/>
    <property type="molecule type" value="Genomic_DNA"/>
</dbReference>
<protein>
    <recommendedName>
        <fullName evidence="3">ABC transporter permease</fullName>
    </recommendedName>
</protein>